<comment type="catalytic activity">
    <reaction evidence="1 10 11">
        <text>D-ribulose 5-phosphate = D-xylulose 5-phosphate</text>
        <dbReference type="Rhea" id="RHEA:13677"/>
        <dbReference type="ChEBI" id="CHEBI:57737"/>
        <dbReference type="ChEBI" id="CHEBI:58121"/>
        <dbReference type="EC" id="5.1.3.1"/>
    </reaction>
</comment>
<dbReference type="GO" id="GO:0019323">
    <property type="term" value="P:pentose catabolic process"/>
    <property type="evidence" value="ECO:0007669"/>
    <property type="project" value="UniProtKB-UniRule"/>
</dbReference>
<dbReference type="Proteomes" id="UP000092971">
    <property type="component" value="Chromosome"/>
</dbReference>
<name>A0A1B1YEX3_THEST</name>
<sequence length="232" mass="25449">MKTDTDKREIIIAPSILSSDFTRLKEALDTIKDSGADWVHVDVMDGHFVPNITIGPPVIKCIRRQTDLFMDVHLMIEKPELLLNDFIEAGADMITVHAEACTHLNRTLQIIRQSGIRAGVALNPATPLNVLDYSLELVDMVLIMTVNPGFGGQKYIPQMTAKIKAMRDRINEQAPNVLLQIDGGISTDNIAEVTAAGANVIVAGSAFFNAHDKAWFVSELRKKSAFGGKVQI</sequence>
<dbReference type="PROSITE" id="PS01085">
    <property type="entry name" value="RIBUL_P_3_EPIMER_1"/>
    <property type="match status" value="1"/>
</dbReference>
<feature type="active site" description="Proton acceptor" evidence="10 12">
    <location>
        <position position="42"/>
    </location>
</feature>
<dbReference type="NCBIfam" id="NF004076">
    <property type="entry name" value="PRK05581.1-4"/>
    <property type="match status" value="1"/>
</dbReference>
<accession>A0A1B1YEX3</accession>
<dbReference type="SUPFAM" id="SSF51366">
    <property type="entry name" value="Ribulose-phoshate binding barrel"/>
    <property type="match status" value="1"/>
</dbReference>
<keyword evidence="8 10" id="KW-0479">Metal-binding</keyword>
<keyword evidence="13" id="KW-0170">Cobalt</keyword>
<dbReference type="InterPro" id="IPR000056">
    <property type="entry name" value="Ribul_P_3_epim-like"/>
</dbReference>
<feature type="binding site" evidence="10">
    <location>
        <begin position="182"/>
        <end position="184"/>
    </location>
    <ligand>
        <name>substrate</name>
    </ligand>
</feature>
<evidence type="ECO:0000256" key="9">
    <source>
        <dbReference type="ARBA" id="ARBA00023235"/>
    </source>
</evidence>
<dbReference type="GO" id="GO:0046872">
    <property type="term" value="F:metal ion binding"/>
    <property type="evidence" value="ECO:0007669"/>
    <property type="project" value="UniProtKB-UniRule"/>
</dbReference>
<feature type="binding site" evidence="10 14">
    <location>
        <begin position="204"/>
        <end position="205"/>
    </location>
    <ligand>
        <name>substrate</name>
    </ligand>
</feature>
<dbReference type="HAMAP" id="MF_02227">
    <property type="entry name" value="RPE"/>
    <property type="match status" value="1"/>
</dbReference>
<gene>
    <name evidence="10" type="primary">rpe</name>
    <name evidence="15" type="ORF">CSTERTH_09935</name>
</gene>
<comment type="cofactor">
    <cofactor evidence="10 13">
        <name>a divalent metal cation</name>
        <dbReference type="ChEBI" id="CHEBI:60240"/>
    </cofactor>
    <text evidence="10 13">Binds 1 divalent metal cation per subunit.</text>
</comment>
<feature type="binding site" evidence="10 13">
    <location>
        <position position="42"/>
    </location>
    <ligand>
        <name>a divalent metal cation</name>
        <dbReference type="ChEBI" id="CHEBI:60240"/>
    </ligand>
</feature>
<organism evidence="15 16">
    <name type="scientific">Thermoclostridium stercorarium subsp. thermolacticum DSM 2910</name>
    <dbReference type="NCBI Taxonomy" id="1121336"/>
    <lineage>
        <taxon>Bacteria</taxon>
        <taxon>Bacillati</taxon>
        <taxon>Bacillota</taxon>
        <taxon>Clostridia</taxon>
        <taxon>Eubacteriales</taxon>
        <taxon>Oscillospiraceae</taxon>
        <taxon>Thermoclostridium</taxon>
    </lineage>
</organism>
<dbReference type="InterPro" id="IPR026019">
    <property type="entry name" value="Ribul_P_3_epim"/>
</dbReference>
<comment type="cofactor">
    <cofactor evidence="4">
        <name>Zn(2+)</name>
        <dbReference type="ChEBI" id="CHEBI:29105"/>
    </cofactor>
</comment>
<comment type="cofactor">
    <cofactor evidence="2">
        <name>Mn(2+)</name>
        <dbReference type="ChEBI" id="CHEBI:29035"/>
    </cofactor>
</comment>
<dbReference type="CDD" id="cd00429">
    <property type="entry name" value="RPE"/>
    <property type="match status" value="1"/>
</dbReference>
<feature type="binding site" evidence="10 13">
    <location>
        <position position="182"/>
    </location>
    <ligand>
        <name>a divalent metal cation</name>
        <dbReference type="ChEBI" id="CHEBI:60240"/>
    </ligand>
</feature>
<dbReference type="InterPro" id="IPR013785">
    <property type="entry name" value="Aldolase_TIM"/>
</dbReference>
<evidence type="ECO:0000256" key="3">
    <source>
        <dbReference type="ARBA" id="ARBA00001941"/>
    </source>
</evidence>
<keyword evidence="9 10" id="KW-0413">Isomerase</keyword>
<keyword evidence="13" id="KW-0464">Manganese</keyword>
<comment type="cofactor">
    <cofactor evidence="5">
        <name>Fe(2+)</name>
        <dbReference type="ChEBI" id="CHEBI:29033"/>
    </cofactor>
</comment>
<feature type="active site" description="Proton donor" evidence="10 12">
    <location>
        <position position="182"/>
    </location>
</feature>
<evidence type="ECO:0000256" key="7">
    <source>
        <dbReference type="ARBA" id="ARBA00013188"/>
    </source>
</evidence>
<feature type="binding site" evidence="10 13">
    <location>
        <position position="40"/>
    </location>
    <ligand>
        <name>a divalent metal cation</name>
        <dbReference type="ChEBI" id="CHEBI:60240"/>
    </ligand>
</feature>
<dbReference type="Pfam" id="PF00834">
    <property type="entry name" value="Ribul_P_3_epim"/>
    <property type="match status" value="1"/>
</dbReference>
<evidence type="ECO:0000256" key="4">
    <source>
        <dbReference type="ARBA" id="ARBA00001947"/>
    </source>
</evidence>
<dbReference type="PIRSF" id="PIRSF001461">
    <property type="entry name" value="RPE"/>
    <property type="match status" value="1"/>
</dbReference>
<feature type="binding site" evidence="10 14">
    <location>
        <position position="15"/>
    </location>
    <ligand>
        <name>substrate</name>
    </ligand>
</feature>
<comment type="similarity">
    <text evidence="6 10 11">Belongs to the ribulose-phosphate 3-epimerase family.</text>
</comment>
<evidence type="ECO:0000256" key="5">
    <source>
        <dbReference type="ARBA" id="ARBA00001954"/>
    </source>
</evidence>
<keyword evidence="13" id="KW-0862">Zinc</keyword>
<evidence type="ECO:0000313" key="15">
    <source>
        <dbReference type="EMBL" id="ANW99327.1"/>
    </source>
</evidence>
<comment type="function">
    <text evidence="10">Catalyzes the reversible epimerization of D-ribulose 5-phosphate to D-xylulose 5-phosphate.</text>
</comment>
<comment type="pathway">
    <text evidence="10">Carbohydrate degradation.</text>
</comment>
<evidence type="ECO:0000256" key="1">
    <source>
        <dbReference type="ARBA" id="ARBA00001782"/>
    </source>
</evidence>
<dbReference type="Gene3D" id="3.20.20.70">
    <property type="entry name" value="Aldolase class I"/>
    <property type="match status" value="1"/>
</dbReference>
<keyword evidence="10 11" id="KW-0119">Carbohydrate metabolism</keyword>
<dbReference type="GO" id="GO:0006098">
    <property type="term" value="P:pentose-phosphate shunt"/>
    <property type="evidence" value="ECO:0007669"/>
    <property type="project" value="UniProtKB-UniRule"/>
</dbReference>
<feature type="binding site" evidence="10 14">
    <location>
        <begin position="149"/>
        <end position="152"/>
    </location>
    <ligand>
        <name>substrate</name>
    </ligand>
</feature>
<evidence type="ECO:0000256" key="11">
    <source>
        <dbReference type="PIRNR" id="PIRNR001461"/>
    </source>
</evidence>
<evidence type="ECO:0000256" key="13">
    <source>
        <dbReference type="PIRSR" id="PIRSR001461-2"/>
    </source>
</evidence>
<dbReference type="GO" id="GO:0005737">
    <property type="term" value="C:cytoplasm"/>
    <property type="evidence" value="ECO:0007669"/>
    <property type="project" value="UniProtKB-ARBA"/>
</dbReference>
<comment type="cofactor">
    <cofactor evidence="3">
        <name>Co(2+)</name>
        <dbReference type="ChEBI" id="CHEBI:48828"/>
    </cofactor>
</comment>
<feature type="binding site" evidence="10 14">
    <location>
        <position position="73"/>
    </location>
    <ligand>
        <name>substrate</name>
    </ligand>
</feature>
<evidence type="ECO:0000256" key="14">
    <source>
        <dbReference type="PIRSR" id="PIRSR001461-3"/>
    </source>
</evidence>
<dbReference type="NCBIfam" id="TIGR01163">
    <property type="entry name" value="rpe"/>
    <property type="match status" value="1"/>
</dbReference>
<evidence type="ECO:0000256" key="8">
    <source>
        <dbReference type="ARBA" id="ARBA00022723"/>
    </source>
</evidence>
<dbReference type="SMR" id="A0A1B1YEX3"/>
<dbReference type="AlphaFoldDB" id="A0A1B1YEX3"/>
<evidence type="ECO:0000256" key="2">
    <source>
        <dbReference type="ARBA" id="ARBA00001936"/>
    </source>
</evidence>
<dbReference type="RefSeq" id="WP_015359713.1">
    <property type="nucleotide sequence ID" value="NZ_CP014672.1"/>
</dbReference>
<evidence type="ECO:0000256" key="12">
    <source>
        <dbReference type="PIRSR" id="PIRSR001461-1"/>
    </source>
</evidence>
<dbReference type="FunFam" id="3.20.20.70:FF:000004">
    <property type="entry name" value="Ribulose-phosphate 3-epimerase"/>
    <property type="match status" value="1"/>
</dbReference>
<feature type="binding site" evidence="10 13">
    <location>
        <position position="73"/>
    </location>
    <ligand>
        <name>a divalent metal cation</name>
        <dbReference type="ChEBI" id="CHEBI:60240"/>
    </ligand>
</feature>
<reference evidence="15 16" key="1">
    <citation type="submission" date="2016-02" db="EMBL/GenBank/DDBJ databases">
        <title>Comparison of Clostridium stercorarium subspecies using comparative genomics and transcriptomics.</title>
        <authorList>
            <person name="Schellenberg J."/>
            <person name="Thallinger G."/>
            <person name="Levin D.B."/>
            <person name="Zhang X."/>
            <person name="Alvare G."/>
            <person name="Fristensky B."/>
            <person name="Sparling R."/>
        </authorList>
    </citation>
    <scope>NUCLEOTIDE SEQUENCE [LARGE SCALE GENOMIC DNA]</scope>
    <source>
        <strain evidence="15 16">DSM 2910</strain>
    </source>
</reference>
<protein>
    <recommendedName>
        <fullName evidence="7 10">Ribulose-phosphate 3-epimerase</fullName>
        <ecNumber evidence="7 10">5.1.3.1</ecNumber>
    </recommendedName>
</protein>
<feature type="binding site" evidence="14">
    <location>
        <position position="184"/>
    </location>
    <ligand>
        <name>substrate</name>
    </ligand>
</feature>
<dbReference type="OrthoDB" id="1645589at2"/>
<dbReference type="GO" id="GO:0004750">
    <property type="term" value="F:D-ribulose-phosphate 3-epimerase activity"/>
    <property type="evidence" value="ECO:0007669"/>
    <property type="project" value="UniProtKB-UniRule"/>
</dbReference>
<dbReference type="EMBL" id="CP014672">
    <property type="protein sequence ID" value="ANW99327.1"/>
    <property type="molecule type" value="Genomic_DNA"/>
</dbReference>
<evidence type="ECO:0000256" key="10">
    <source>
        <dbReference type="HAMAP-Rule" id="MF_02227"/>
    </source>
</evidence>
<proteinExistence type="inferred from homology"/>
<dbReference type="InterPro" id="IPR011060">
    <property type="entry name" value="RibuloseP-bd_barrel"/>
</dbReference>
<dbReference type="PANTHER" id="PTHR11749">
    <property type="entry name" value="RIBULOSE-5-PHOSPHATE-3-EPIMERASE"/>
    <property type="match status" value="1"/>
</dbReference>
<evidence type="ECO:0000313" key="16">
    <source>
        <dbReference type="Proteomes" id="UP000092971"/>
    </source>
</evidence>
<dbReference type="EC" id="5.1.3.1" evidence="7 10"/>
<evidence type="ECO:0000256" key="6">
    <source>
        <dbReference type="ARBA" id="ARBA00009541"/>
    </source>
</evidence>